<evidence type="ECO:0000313" key="1">
    <source>
        <dbReference type="EMBL" id="MDI1429053.1"/>
    </source>
</evidence>
<evidence type="ECO:0000313" key="2">
    <source>
        <dbReference type="Proteomes" id="UP001160301"/>
    </source>
</evidence>
<accession>A0ABT6NL74</accession>
<organism evidence="1 2">
    <name type="scientific">Polyangium sorediatum</name>
    <dbReference type="NCBI Taxonomy" id="889274"/>
    <lineage>
        <taxon>Bacteria</taxon>
        <taxon>Pseudomonadati</taxon>
        <taxon>Myxococcota</taxon>
        <taxon>Polyangia</taxon>
        <taxon>Polyangiales</taxon>
        <taxon>Polyangiaceae</taxon>
        <taxon>Polyangium</taxon>
    </lineage>
</organism>
<comment type="caution">
    <text evidence="1">The sequence shown here is derived from an EMBL/GenBank/DDBJ whole genome shotgun (WGS) entry which is preliminary data.</text>
</comment>
<dbReference type="RefSeq" id="WP_136967079.1">
    <property type="nucleotide sequence ID" value="NZ_JARZHI010000003.1"/>
</dbReference>
<keyword evidence="2" id="KW-1185">Reference proteome</keyword>
<name>A0ABT6NL74_9BACT</name>
<reference evidence="1 2" key="1">
    <citation type="submission" date="2023-04" db="EMBL/GenBank/DDBJ databases">
        <title>The genome sequence of Polyangium sorediatum DSM14670.</title>
        <authorList>
            <person name="Zhang X."/>
        </authorList>
    </citation>
    <scope>NUCLEOTIDE SEQUENCE [LARGE SCALE GENOMIC DNA]</scope>
    <source>
        <strain evidence="1 2">DSM 14670</strain>
    </source>
</reference>
<dbReference type="EMBL" id="JARZHI010000003">
    <property type="protein sequence ID" value="MDI1429053.1"/>
    <property type="molecule type" value="Genomic_DNA"/>
</dbReference>
<proteinExistence type="predicted"/>
<gene>
    <name evidence="1" type="ORF">QHF89_06090</name>
</gene>
<protein>
    <submittedName>
        <fullName evidence="1">Uncharacterized protein</fullName>
    </submittedName>
</protein>
<dbReference type="Proteomes" id="UP001160301">
    <property type="component" value="Unassembled WGS sequence"/>
</dbReference>
<sequence length="63" mass="7152">MSTNRSKAIRVLQRCAAHLVGKTGEVVGSWVLRGRRVLRVMIEGVPWGFYADEEGRTWKLVKP</sequence>